<dbReference type="AlphaFoldDB" id="A0AAU7T8N4"/>
<protein>
    <submittedName>
        <fullName evidence="1">Isocitrate lyase/phosphoenolpyruvate mutase family protein</fullName>
    </submittedName>
</protein>
<gene>
    <name evidence="1" type="ORF">ABN611_31200</name>
</gene>
<dbReference type="InterPro" id="IPR039556">
    <property type="entry name" value="ICL/PEPM"/>
</dbReference>
<dbReference type="GO" id="GO:0016829">
    <property type="term" value="F:lyase activity"/>
    <property type="evidence" value="ECO:0007669"/>
    <property type="project" value="UniProtKB-KW"/>
</dbReference>
<reference evidence="1" key="1">
    <citation type="submission" date="2024-06" db="EMBL/GenBank/DDBJ databases">
        <title>Kribbella sp. strain HUAS MG21 genome sequences.</title>
        <authorList>
            <person name="Mo P."/>
        </authorList>
    </citation>
    <scope>NUCLEOTIDE SEQUENCE</scope>
    <source>
        <strain evidence="1">HUAS MG21</strain>
    </source>
</reference>
<dbReference type="Gene3D" id="3.20.20.60">
    <property type="entry name" value="Phosphoenolpyruvate-binding domains"/>
    <property type="match status" value="1"/>
</dbReference>
<dbReference type="RefSeq" id="WP_350275863.1">
    <property type="nucleotide sequence ID" value="NZ_CP158165.1"/>
</dbReference>
<dbReference type="PANTHER" id="PTHR42905">
    <property type="entry name" value="PHOSPHOENOLPYRUVATE CARBOXYLASE"/>
    <property type="match status" value="1"/>
</dbReference>
<sequence length="276" mass="28920">MLEGRQCGIEGRDEMGDSQNVQLQVRCELLRSLHQADAPLLLPNAWDVASARAVVAAGFPVVATSSAAVAAALGYEDQERAPADEMFAAAARIARAVDVPVTVDAEAGYGMEPTDLVAALRSIGAAGCNLEDTDHRVGGLRAPSEHAKWLAAVRQAATETDYPLVVNARVDVFVPALLAGADSEVMAPLVPDAIERATAYLDAGADCVYPIGLWEPGALREFVSQVAGPVNVVRLPPTPPLAELAALGVARVSWGPFLHHSAMARFGEELAALRDG</sequence>
<proteinExistence type="predicted"/>
<dbReference type="CDD" id="cd00377">
    <property type="entry name" value="ICL_PEPM"/>
    <property type="match status" value="1"/>
</dbReference>
<dbReference type="PANTHER" id="PTHR42905:SF16">
    <property type="entry name" value="CARBOXYPHOSPHONOENOLPYRUVATE PHOSPHONOMUTASE-LIKE PROTEIN (AFU_ORTHOLOGUE AFUA_5G07230)"/>
    <property type="match status" value="1"/>
</dbReference>
<dbReference type="SUPFAM" id="SSF51621">
    <property type="entry name" value="Phosphoenolpyruvate/pyruvate domain"/>
    <property type="match status" value="1"/>
</dbReference>
<keyword evidence="1" id="KW-0456">Lyase</keyword>
<accession>A0AAU7T8N4</accession>
<evidence type="ECO:0000313" key="1">
    <source>
        <dbReference type="EMBL" id="XBV23024.1"/>
    </source>
</evidence>
<name>A0AAU7T8N4_9ACTN</name>
<dbReference type="Pfam" id="PF13714">
    <property type="entry name" value="PEP_mutase"/>
    <property type="match status" value="1"/>
</dbReference>
<dbReference type="EMBL" id="CP158165">
    <property type="protein sequence ID" value="XBV23024.1"/>
    <property type="molecule type" value="Genomic_DNA"/>
</dbReference>
<dbReference type="InterPro" id="IPR040442">
    <property type="entry name" value="Pyrv_kinase-like_dom_sf"/>
</dbReference>
<dbReference type="InterPro" id="IPR015813">
    <property type="entry name" value="Pyrv/PenolPyrv_kinase-like_dom"/>
</dbReference>
<organism evidence="1">
    <name type="scientific">Kribbella sp. HUAS MG21</name>
    <dbReference type="NCBI Taxonomy" id="3160966"/>
    <lineage>
        <taxon>Bacteria</taxon>
        <taxon>Bacillati</taxon>
        <taxon>Actinomycetota</taxon>
        <taxon>Actinomycetes</taxon>
        <taxon>Propionibacteriales</taxon>
        <taxon>Kribbellaceae</taxon>
        <taxon>Kribbella</taxon>
    </lineage>
</organism>